<dbReference type="SUPFAM" id="SSF52047">
    <property type="entry name" value="RNI-like"/>
    <property type="match status" value="1"/>
</dbReference>
<dbReference type="InterPro" id="IPR032675">
    <property type="entry name" value="LRR_dom_sf"/>
</dbReference>
<gene>
    <name evidence="2" type="ORF">GIB67_014327</name>
</gene>
<reference evidence="2 3" key="1">
    <citation type="journal article" date="2020" name="IScience">
        <title>Genome Sequencing of the Endangered Kingdonia uniflora (Circaeasteraceae, Ranunculales) Reveals Potential Mechanisms of Evolutionary Specialization.</title>
        <authorList>
            <person name="Sun Y."/>
            <person name="Deng T."/>
            <person name="Zhang A."/>
            <person name="Moore M.J."/>
            <person name="Landis J.B."/>
            <person name="Lin N."/>
            <person name="Zhang H."/>
            <person name="Zhang X."/>
            <person name="Huang J."/>
            <person name="Zhang X."/>
            <person name="Sun H."/>
            <person name="Wang H."/>
        </authorList>
    </citation>
    <scope>NUCLEOTIDE SEQUENCE [LARGE SCALE GENOMIC DNA]</scope>
    <source>
        <strain evidence="2">TB1705</strain>
        <tissue evidence="2">Leaf</tissue>
    </source>
</reference>
<proteinExistence type="predicted"/>
<keyword evidence="3" id="KW-1185">Reference proteome</keyword>
<organism evidence="2 3">
    <name type="scientific">Kingdonia uniflora</name>
    <dbReference type="NCBI Taxonomy" id="39325"/>
    <lineage>
        <taxon>Eukaryota</taxon>
        <taxon>Viridiplantae</taxon>
        <taxon>Streptophyta</taxon>
        <taxon>Embryophyta</taxon>
        <taxon>Tracheophyta</taxon>
        <taxon>Spermatophyta</taxon>
        <taxon>Magnoliopsida</taxon>
        <taxon>Ranunculales</taxon>
        <taxon>Circaeasteraceae</taxon>
        <taxon>Kingdonia</taxon>
    </lineage>
</organism>
<evidence type="ECO:0000259" key="1">
    <source>
        <dbReference type="Pfam" id="PF25019"/>
    </source>
</evidence>
<dbReference type="Gene3D" id="3.80.10.10">
    <property type="entry name" value="Ribonuclease Inhibitor"/>
    <property type="match status" value="2"/>
</dbReference>
<comment type="caution">
    <text evidence="2">The sequence shown here is derived from an EMBL/GenBank/DDBJ whole genome shotgun (WGS) entry which is preliminary data.</text>
</comment>
<feature type="domain" description="R13L1/DRL21-like LRR repeat region" evidence="1">
    <location>
        <begin position="18"/>
        <end position="140"/>
    </location>
</feature>
<evidence type="ECO:0000313" key="2">
    <source>
        <dbReference type="EMBL" id="KAF6170397.1"/>
    </source>
</evidence>
<dbReference type="AlphaFoldDB" id="A0A7J7NT71"/>
<dbReference type="PANTHER" id="PTHR47186:SF30">
    <property type="entry name" value="EF-HAND DOMAIN-CONTAINING PROTEIN"/>
    <property type="match status" value="1"/>
</dbReference>
<accession>A0A7J7NT71</accession>
<dbReference type="Pfam" id="PF25019">
    <property type="entry name" value="LRR_R13L1-DRL21"/>
    <property type="match status" value="1"/>
</dbReference>
<dbReference type="InterPro" id="IPR056789">
    <property type="entry name" value="LRR_R13L1-DRL21"/>
</dbReference>
<dbReference type="Proteomes" id="UP000541444">
    <property type="component" value="Unassembled WGS sequence"/>
</dbReference>
<protein>
    <recommendedName>
        <fullName evidence="1">R13L1/DRL21-like LRR repeat region domain-containing protein</fullName>
    </recommendedName>
</protein>
<sequence>MRSLKSLTKFIVGGGCKIGDLKNLNLHQRELEIQRLERVTNKDEAMEAELKNDEYLRDLELSFEWNDSFGTSEVERIEGVLEGLEPHGNLNELTIKSYIGSKFPRWMMSGTVLSNLLVLVVNQCNCVQLPFLESLEKLFIDNMPKMKRIGSEFFGIYSSDGVDRSFPKLKKLWFIDLNEWEVWEMTTRNEITIMPSLVDLEFYDCPKLKSLPECIMSSSTIRELTIINCPKLWTLEKLPASSTLKILTIGCKDCVTLPQGLAQLKSLERLIIRNSEKVECIPQELRHLTSLQELAINNCDILGPRCQREGEDWKIISHIPNIKINYRKIQ</sequence>
<dbReference type="PANTHER" id="PTHR47186">
    <property type="entry name" value="LEUCINE-RICH REPEAT-CONTAINING PROTEIN 57"/>
    <property type="match status" value="1"/>
</dbReference>
<dbReference type="OrthoDB" id="1938159at2759"/>
<evidence type="ECO:0000313" key="3">
    <source>
        <dbReference type="Proteomes" id="UP000541444"/>
    </source>
</evidence>
<name>A0A7J7NT71_9MAGN</name>
<dbReference type="EMBL" id="JACGCM010000589">
    <property type="protein sequence ID" value="KAF6170397.1"/>
    <property type="molecule type" value="Genomic_DNA"/>
</dbReference>